<evidence type="ECO:0000259" key="9">
    <source>
        <dbReference type="PROSITE" id="PS50067"/>
    </source>
</evidence>
<dbReference type="InterPro" id="IPR027640">
    <property type="entry name" value="Kinesin-like_fam"/>
</dbReference>
<feature type="region of interest" description="Disordered" evidence="8">
    <location>
        <begin position="282"/>
        <end position="340"/>
    </location>
</feature>
<keyword evidence="4 7" id="KW-0175">Coiled coil</keyword>
<feature type="domain" description="Kinesin motor" evidence="9">
    <location>
        <begin position="682"/>
        <end position="1033"/>
    </location>
</feature>
<evidence type="ECO:0000256" key="7">
    <source>
        <dbReference type="SAM" id="Coils"/>
    </source>
</evidence>
<dbReference type="PANTHER" id="PTHR47972:SF45">
    <property type="entry name" value="PROTEIN CLARET SEGREGATIONAL"/>
    <property type="match status" value="1"/>
</dbReference>
<feature type="compositionally biased region" description="Basic and acidic residues" evidence="8">
    <location>
        <begin position="297"/>
        <end position="313"/>
    </location>
</feature>
<dbReference type="SUPFAM" id="SSF52540">
    <property type="entry name" value="P-loop containing nucleoside triphosphate hydrolases"/>
    <property type="match status" value="1"/>
</dbReference>
<dbReference type="GO" id="GO:0005524">
    <property type="term" value="F:ATP binding"/>
    <property type="evidence" value="ECO:0007669"/>
    <property type="project" value="UniProtKB-UniRule"/>
</dbReference>
<keyword evidence="5 6" id="KW-0505">Motor protein</keyword>
<dbReference type="CDD" id="cd01366">
    <property type="entry name" value="KISc_C_terminal"/>
    <property type="match status" value="1"/>
</dbReference>
<dbReference type="PROSITE" id="PS50067">
    <property type="entry name" value="KINESIN_MOTOR_2"/>
    <property type="match status" value="1"/>
</dbReference>
<organism evidence="10 11">
    <name type="scientific">Pseudozyma antarctica (strain T-34)</name>
    <name type="common">Yeast</name>
    <name type="synonym">Candida antarctica</name>
    <dbReference type="NCBI Taxonomy" id="1151754"/>
    <lineage>
        <taxon>Eukaryota</taxon>
        <taxon>Fungi</taxon>
        <taxon>Dikarya</taxon>
        <taxon>Basidiomycota</taxon>
        <taxon>Ustilaginomycotina</taxon>
        <taxon>Ustilaginomycetes</taxon>
        <taxon>Ustilaginales</taxon>
        <taxon>Ustilaginaceae</taxon>
        <taxon>Moesziomyces</taxon>
    </lineage>
</organism>
<evidence type="ECO:0000313" key="10">
    <source>
        <dbReference type="EMBL" id="GAC77560.1"/>
    </source>
</evidence>
<feature type="region of interest" description="Disordered" evidence="8">
    <location>
        <begin position="235"/>
        <end position="266"/>
    </location>
</feature>
<dbReference type="Gene3D" id="1.20.5.340">
    <property type="match status" value="2"/>
</dbReference>
<feature type="compositionally biased region" description="Low complexity" evidence="8">
    <location>
        <begin position="325"/>
        <end position="336"/>
    </location>
</feature>
<dbReference type="FunFam" id="1.20.5.340:FF:000001">
    <property type="entry name" value="Tropomyosin alpha-1 chain isoform 2"/>
    <property type="match status" value="1"/>
</dbReference>
<dbReference type="InterPro" id="IPR027417">
    <property type="entry name" value="P-loop_NTPase"/>
</dbReference>
<protein>
    <recommendedName>
        <fullName evidence="9">Kinesin motor domain-containing protein</fullName>
    </recommendedName>
</protein>
<dbReference type="InterPro" id="IPR001752">
    <property type="entry name" value="Kinesin_motor_dom"/>
</dbReference>
<dbReference type="Proteomes" id="UP000011976">
    <property type="component" value="Unassembled WGS sequence"/>
</dbReference>
<feature type="region of interest" description="Disordered" evidence="8">
    <location>
        <begin position="477"/>
        <end position="501"/>
    </location>
</feature>
<dbReference type="PANTHER" id="PTHR47972">
    <property type="entry name" value="KINESIN-LIKE PROTEIN KLP-3"/>
    <property type="match status" value="1"/>
</dbReference>
<feature type="binding site" evidence="6">
    <location>
        <begin position="776"/>
        <end position="783"/>
    </location>
    <ligand>
        <name>ATP</name>
        <dbReference type="ChEBI" id="CHEBI:30616"/>
    </ligand>
</feature>
<dbReference type="Gene3D" id="3.40.850.10">
    <property type="entry name" value="Kinesin motor domain"/>
    <property type="match status" value="1"/>
</dbReference>
<feature type="region of interest" description="Disordered" evidence="8">
    <location>
        <begin position="439"/>
        <end position="465"/>
    </location>
</feature>
<dbReference type="GO" id="GO:0008017">
    <property type="term" value="F:microtubule binding"/>
    <property type="evidence" value="ECO:0007669"/>
    <property type="project" value="InterPro"/>
</dbReference>
<dbReference type="STRING" id="1151754.M9M8A7"/>
<keyword evidence="2 6" id="KW-0547">Nucleotide-binding</keyword>
<dbReference type="InterPro" id="IPR000533">
    <property type="entry name" value="Tropomyosin"/>
</dbReference>
<comment type="similarity">
    <text evidence="6">Belongs to the TRAFAC class myosin-kinesin ATPase superfamily. Kinesin family.</text>
</comment>
<feature type="region of interest" description="Disordered" evidence="8">
    <location>
        <begin position="137"/>
        <end position="187"/>
    </location>
</feature>
<reference evidence="11" key="1">
    <citation type="journal article" date="2013" name="Genome Announc.">
        <title>Genome sequence of the basidiomycetous yeast Pseudozyma antarctica T-34, a producer of the glycolipid biosurfactants mannosylerythritol lipids.</title>
        <authorList>
            <person name="Morita T."/>
            <person name="Koike H."/>
            <person name="Koyama Y."/>
            <person name="Hagiwara H."/>
            <person name="Ito E."/>
            <person name="Fukuoka T."/>
            <person name="Imura T."/>
            <person name="Machida M."/>
            <person name="Kitamoto D."/>
        </authorList>
    </citation>
    <scope>NUCLEOTIDE SEQUENCE [LARGE SCALE GENOMIC DNA]</scope>
    <source>
        <strain evidence="11">T-34</strain>
    </source>
</reference>
<dbReference type="Pfam" id="PF00225">
    <property type="entry name" value="Kinesin"/>
    <property type="match status" value="1"/>
</dbReference>
<keyword evidence="1" id="KW-0493">Microtubule</keyword>
<feature type="region of interest" description="Disordered" evidence="8">
    <location>
        <begin position="371"/>
        <end position="392"/>
    </location>
</feature>
<dbReference type="EMBL" id="DF196793">
    <property type="protein sequence ID" value="GAC77560.1"/>
    <property type="molecule type" value="Genomic_DNA"/>
</dbReference>
<evidence type="ECO:0000256" key="4">
    <source>
        <dbReference type="ARBA" id="ARBA00023054"/>
    </source>
</evidence>
<sequence length="1046" mass="113625">MDRIKEKLNSLRVEADAAAERADELAAKNKQLEQELLTKDQEIASLQHKLSVAEGDLDKLEGKLHEHKAVREEHESNATNSESLQRKVDLLESELDTAEKNLRETTEKLRQVDVKAEHFERQVATLEREVSQWEKKVGAGGRKVDAASTRGSTSDSVGRDDNGVAAEEQSLAAGEEEEVEGEQEMDDGGVVSMVRSLSQRSLSLVKPAVQELLVTLLGVWAQMLLMLLASGHAAASPDYASPDKGGSDATSKEPEEPQGDSQPTLQDALSPRTMLAALPPQVLSVSEELPQSSRVSSGREREARDSNRQRREVTPPPRSRILAGSSASSTSSTSSAYRGRKTPSRLSIYIHHLTTPLLAIMSSIPVPQSVKRQRSTATLPAAAGPSKLREPGAARTVAATRSISTADNGRFVPARRTATTASAGLTLPRAPMTNTTNRPAAAAATRSVSASKVAPSAAARRGVTSVTRLRPGTNAAVAAAAASRTSNGSAGSAASGDVDPSRMDAMESRLASMAELFELERTKTEEKWNKERSERLAQEDKVRQLEEDLLEQRKIAQSKQEEIKRRRTLADDEMLQLTAKFNREKRLLETELEQERETVAALKATLNQQSTSHLTMESTNTALRSQIQVLQDEIETLRSRIAGMDADVAETKAANAHLENELREAESLRRKLHNEVQELRGNIRVFCRVRPPSNNDANNGTEALATIRFPNEREANQIELLAAAESATGTVTMRNHLFSFDRVFQPSASQADVFEEIAHLTQSVLDGYNTSIFAYGQTGSGKTHTLEGAPDSITGWGSNPAADAGAGLIPRAVQMLWSTAESLKDKGWRYDFEGSMLEIYLDNINDLLGKSEVDKAKHEIKHDKGRTSVSDTVVVPLDSPAHVFALLDKAKKRRQVAATLMNERSSRSHSVFMLRVRGHNTTTMEACDAVLSLVDLAGSERLANSGSDKDPVRLKEAQSINKSLSSLADVISALGQNKTANHVPYRNSTLTWLLKNSLGGNSKTLMLLALSPMAAHLNESLCSLRFATKVNSTTIGTAKAVKSVAS</sequence>
<dbReference type="SMART" id="SM00129">
    <property type="entry name" value="KISc"/>
    <property type="match status" value="1"/>
</dbReference>
<dbReference type="GO" id="GO:0007018">
    <property type="term" value="P:microtubule-based movement"/>
    <property type="evidence" value="ECO:0007669"/>
    <property type="project" value="InterPro"/>
</dbReference>
<dbReference type="GO" id="GO:0003777">
    <property type="term" value="F:microtubule motor activity"/>
    <property type="evidence" value="ECO:0007669"/>
    <property type="project" value="InterPro"/>
</dbReference>
<dbReference type="OrthoDB" id="3176171at2759"/>
<accession>M9M8A7</accession>
<evidence type="ECO:0000256" key="5">
    <source>
        <dbReference type="ARBA" id="ARBA00023175"/>
    </source>
</evidence>
<name>M9M8A7_PSEA3</name>
<feature type="compositionally biased region" description="Low complexity" evidence="8">
    <location>
        <begin position="439"/>
        <end position="459"/>
    </location>
</feature>
<dbReference type="AlphaFoldDB" id="M9M8A7"/>
<dbReference type="GO" id="GO:0005874">
    <property type="term" value="C:microtubule"/>
    <property type="evidence" value="ECO:0007669"/>
    <property type="project" value="UniProtKB-KW"/>
</dbReference>
<feature type="compositionally biased region" description="Low complexity" evidence="8">
    <location>
        <begin position="477"/>
        <end position="498"/>
    </location>
</feature>
<dbReference type="Pfam" id="PF00261">
    <property type="entry name" value="Tropomyosin"/>
    <property type="match status" value="2"/>
</dbReference>
<evidence type="ECO:0000256" key="8">
    <source>
        <dbReference type="SAM" id="MobiDB-lite"/>
    </source>
</evidence>
<evidence type="ECO:0000256" key="1">
    <source>
        <dbReference type="ARBA" id="ARBA00022701"/>
    </source>
</evidence>
<dbReference type="SUPFAM" id="SSF57997">
    <property type="entry name" value="Tropomyosin"/>
    <property type="match status" value="1"/>
</dbReference>
<dbReference type="InterPro" id="IPR036961">
    <property type="entry name" value="Kinesin_motor_dom_sf"/>
</dbReference>
<feature type="coiled-coil region" evidence="7">
    <location>
        <begin position="542"/>
        <end position="682"/>
    </location>
</feature>
<feature type="coiled-coil region" evidence="7">
    <location>
        <begin position="1"/>
        <end position="136"/>
    </location>
</feature>
<evidence type="ECO:0000256" key="2">
    <source>
        <dbReference type="ARBA" id="ARBA00022741"/>
    </source>
</evidence>
<evidence type="ECO:0000313" key="11">
    <source>
        <dbReference type="Proteomes" id="UP000011976"/>
    </source>
</evidence>
<gene>
    <name evidence="10" type="ORF">PANT_27d00009</name>
</gene>
<dbReference type="PRINTS" id="PR00380">
    <property type="entry name" value="KINESINHEAVY"/>
</dbReference>
<evidence type="ECO:0000256" key="6">
    <source>
        <dbReference type="PROSITE-ProRule" id="PRU00283"/>
    </source>
</evidence>
<proteinExistence type="inferred from homology"/>
<evidence type="ECO:0000256" key="3">
    <source>
        <dbReference type="ARBA" id="ARBA00022840"/>
    </source>
</evidence>
<keyword evidence="3 6" id="KW-0067">ATP-binding</keyword>
<feature type="compositionally biased region" description="Acidic residues" evidence="8">
    <location>
        <begin position="174"/>
        <end position="187"/>
    </location>
</feature>